<dbReference type="GO" id="GO:0007156">
    <property type="term" value="P:homophilic cell adhesion via plasma membrane adhesion molecules"/>
    <property type="evidence" value="ECO:0007669"/>
    <property type="project" value="InterPro"/>
</dbReference>
<sequence>MLQEPYNSPFPHIHCPAETLVCVCLSFPVVFDDCKGNNRLNFEVSNPDFQVKADGSLVAVKNVTEAGRAFFIHARSAQAEDMAEVLIVGGKEKHGYLKEIFKMEGNLGILRQKRSIVATPILIPENQRPPFPRPVGRVIDSDRPEGSRFRLYGKGVEQEPKGMLKINEITGEVMVTRPLDREAFATYQLQVETTDQSGKIIEGPVPLDIIVIDQNDNRPIFREGPYIGHVMEGSPTGRFASVMFLQPTVSSDLLSPSISCVGTSTATILLPSTA</sequence>
<dbReference type="Ensembl" id="ENSSPUT00000011459.1">
    <property type="protein sequence ID" value="ENSSPUP00000010739.1"/>
    <property type="gene ID" value="ENSSPUG00000008273.1"/>
</dbReference>
<reference evidence="20" key="2">
    <citation type="submission" date="2025-09" db="UniProtKB">
        <authorList>
            <consortium name="Ensembl"/>
        </authorList>
    </citation>
    <scope>IDENTIFICATION</scope>
</reference>
<keyword evidence="10" id="KW-0732">Signal</keyword>
<evidence type="ECO:0000256" key="13">
    <source>
        <dbReference type="ARBA" id="ARBA00022889"/>
    </source>
</evidence>
<dbReference type="Pfam" id="PF00028">
    <property type="entry name" value="Cadherin"/>
    <property type="match status" value="1"/>
</dbReference>
<dbReference type="GO" id="GO:0000902">
    <property type="term" value="P:cell morphogenesis"/>
    <property type="evidence" value="ECO:0007669"/>
    <property type="project" value="TreeGrafter"/>
</dbReference>
<dbReference type="PROSITE" id="PS00232">
    <property type="entry name" value="CADHERIN_1"/>
    <property type="match status" value="1"/>
</dbReference>
<dbReference type="PANTHER" id="PTHR24027:SF80">
    <property type="entry name" value="CADHERIN-13"/>
    <property type="match status" value="1"/>
</dbReference>
<dbReference type="PROSITE" id="PS50268">
    <property type="entry name" value="CADHERIN_2"/>
    <property type="match status" value="1"/>
</dbReference>
<dbReference type="GO" id="GO:0016339">
    <property type="term" value="P:calcium-dependent cell-cell adhesion via plasma membrane cell adhesion molecules"/>
    <property type="evidence" value="ECO:0007669"/>
    <property type="project" value="TreeGrafter"/>
</dbReference>
<comment type="subunit">
    <text evidence="3">By contrast to classical cadherins, homodimerization in trans is not mediated by cadherin EC1 domain strand-swapping, but instead through a homophilic adhesive interface which joins two elongated EC1-EC2 domains through a region near their Ca2+-binding sites to form a tetrahedral, X-like shape.</text>
</comment>
<dbReference type="AlphaFoldDB" id="A0A8D0GSV5"/>
<comment type="subcellular location">
    <subcellularLocation>
        <location evidence="2">Cell membrane</location>
        <topology evidence="2">Lipid-anchor</topology>
        <topology evidence="2">GPI-anchor</topology>
    </subcellularLocation>
    <subcellularLocation>
        <location evidence="1">Cytoplasm</location>
    </subcellularLocation>
</comment>
<keyword evidence="14" id="KW-0472">Membrane</keyword>
<evidence type="ECO:0000256" key="6">
    <source>
        <dbReference type="ARBA" id="ARBA00022490"/>
    </source>
</evidence>
<evidence type="ECO:0000256" key="9">
    <source>
        <dbReference type="ARBA" id="ARBA00022723"/>
    </source>
</evidence>
<keyword evidence="11" id="KW-0677">Repeat</keyword>
<evidence type="ECO:0000256" key="5">
    <source>
        <dbReference type="ARBA" id="ARBA00022475"/>
    </source>
</evidence>
<evidence type="ECO:0000256" key="17">
    <source>
        <dbReference type="ARBA" id="ARBA00025461"/>
    </source>
</evidence>
<evidence type="ECO:0000256" key="14">
    <source>
        <dbReference type="ARBA" id="ARBA00023136"/>
    </source>
</evidence>
<dbReference type="GO" id="GO:0007043">
    <property type="term" value="P:cell-cell junction assembly"/>
    <property type="evidence" value="ECO:0007669"/>
    <property type="project" value="TreeGrafter"/>
</dbReference>
<evidence type="ECO:0000256" key="16">
    <source>
        <dbReference type="ARBA" id="ARBA00023288"/>
    </source>
</evidence>
<dbReference type="GO" id="GO:0016477">
    <property type="term" value="P:cell migration"/>
    <property type="evidence" value="ECO:0007669"/>
    <property type="project" value="TreeGrafter"/>
</dbReference>
<dbReference type="InterPro" id="IPR002126">
    <property type="entry name" value="Cadherin-like_dom"/>
</dbReference>
<keyword evidence="7" id="KW-0336">GPI-anchor</keyword>
<protein>
    <recommendedName>
        <fullName evidence="4">Cadherin-13</fullName>
    </recommendedName>
</protein>
<dbReference type="GO" id="GO:0016342">
    <property type="term" value="C:catenin complex"/>
    <property type="evidence" value="ECO:0007669"/>
    <property type="project" value="TreeGrafter"/>
</dbReference>
<dbReference type="PANTHER" id="PTHR24027">
    <property type="entry name" value="CADHERIN-23"/>
    <property type="match status" value="1"/>
</dbReference>
<dbReference type="GO" id="GO:0098552">
    <property type="term" value="C:side of membrane"/>
    <property type="evidence" value="ECO:0007669"/>
    <property type="project" value="UniProtKB-KW"/>
</dbReference>
<name>A0A8D0GSV5_SPHPU</name>
<organism evidence="20 21">
    <name type="scientific">Sphenodon punctatus</name>
    <name type="common">Tuatara</name>
    <name type="synonym">Hatteria punctata</name>
    <dbReference type="NCBI Taxonomy" id="8508"/>
    <lineage>
        <taxon>Eukaryota</taxon>
        <taxon>Metazoa</taxon>
        <taxon>Chordata</taxon>
        <taxon>Craniata</taxon>
        <taxon>Vertebrata</taxon>
        <taxon>Euteleostomi</taxon>
        <taxon>Lepidosauria</taxon>
        <taxon>Sphenodontia</taxon>
        <taxon>Sphenodontidae</taxon>
        <taxon>Sphenodon</taxon>
    </lineage>
</organism>
<evidence type="ECO:0000313" key="20">
    <source>
        <dbReference type="Ensembl" id="ENSSPUP00000010739.1"/>
    </source>
</evidence>
<keyword evidence="8" id="KW-0165">Cleavage on pair of basic residues</keyword>
<accession>A0A8D0GSV5</accession>
<feature type="domain" description="Cadherin" evidence="19">
    <location>
        <begin position="115"/>
        <end position="221"/>
    </location>
</feature>
<evidence type="ECO:0000256" key="15">
    <source>
        <dbReference type="ARBA" id="ARBA00023180"/>
    </source>
</evidence>
<dbReference type="CDD" id="cd11304">
    <property type="entry name" value="Cadherin_repeat"/>
    <property type="match status" value="1"/>
</dbReference>
<keyword evidence="5" id="KW-1003">Cell membrane</keyword>
<evidence type="ECO:0000256" key="8">
    <source>
        <dbReference type="ARBA" id="ARBA00022685"/>
    </source>
</evidence>
<evidence type="ECO:0000256" key="12">
    <source>
        <dbReference type="ARBA" id="ARBA00022837"/>
    </source>
</evidence>
<dbReference type="OMA" id="FKETHYT"/>
<dbReference type="SMART" id="SM01055">
    <property type="entry name" value="Cadherin_pro"/>
    <property type="match status" value="1"/>
</dbReference>
<dbReference type="InterPro" id="IPR014868">
    <property type="entry name" value="Cadherin_pro_dom"/>
</dbReference>
<dbReference type="GO" id="GO:0044331">
    <property type="term" value="P:cell-cell adhesion mediated by cadherin"/>
    <property type="evidence" value="ECO:0007669"/>
    <property type="project" value="TreeGrafter"/>
</dbReference>
<dbReference type="InterPro" id="IPR015919">
    <property type="entry name" value="Cadherin-like_sf"/>
</dbReference>
<keyword evidence="21" id="KW-1185">Reference proteome</keyword>
<dbReference type="InterPro" id="IPR039808">
    <property type="entry name" value="Cadherin"/>
</dbReference>
<comment type="function">
    <text evidence="17">Cadherins are calcium-dependent cell adhesion proteins. They preferentially interact with themselves in a homophilic manner in connecting cells; cadherins may thus contribute to the sorting of heterogeneous cell types. May act as a negative regulator of neural cell growth.</text>
</comment>
<reference evidence="20" key="1">
    <citation type="submission" date="2025-08" db="UniProtKB">
        <authorList>
            <consortium name="Ensembl"/>
        </authorList>
    </citation>
    <scope>IDENTIFICATION</scope>
</reference>
<dbReference type="PRINTS" id="PR00205">
    <property type="entry name" value="CADHERIN"/>
</dbReference>
<dbReference type="GO" id="GO:0005737">
    <property type="term" value="C:cytoplasm"/>
    <property type="evidence" value="ECO:0007669"/>
    <property type="project" value="UniProtKB-SubCell"/>
</dbReference>
<dbReference type="GO" id="GO:0045296">
    <property type="term" value="F:cadherin binding"/>
    <property type="evidence" value="ECO:0007669"/>
    <property type="project" value="TreeGrafter"/>
</dbReference>
<keyword evidence="12 18" id="KW-0106">Calcium</keyword>
<evidence type="ECO:0000256" key="4">
    <source>
        <dbReference type="ARBA" id="ARBA00018949"/>
    </source>
</evidence>
<evidence type="ECO:0000256" key="1">
    <source>
        <dbReference type="ARBA" id="ARBA00004496"/>
    </source>
</evidence>
<evidence type="ECO:0000256" key="10">
    <source>
        <dbReference type="ARBA" id="ARBA00022729"/>
    </source>
</evidence>
<keyword evidence="16" id="KW-0449">Lipoprotein</keyword>
<dbReference type="GO" id="GO:0005912">
    <property type="term" value="C:adherens junction"/>
    <property type="evidence" value="ECO:0007669"/>
    <property type="project" value="TreeGrafter"/>
</dbReference>
<evidence type="ECO:0000313" key="21">
    <source>
        <dbReference type="Proteomes" id="UP000694392"/>
    </source>
</evidence>
<evidence type="ECO:0000256" key="2">
    <source>
        <dbReference type="ARBA" id="ARBA00004609"/>
    </source>
</evidence>
<dbReference type="GO" id="GO:0034332">
    <property type="term" value="P:adherens junction organization"/>
    <property type="evidence" value="ECO:0007669"/>
    <property type="project" value="TreeGrafter"/>
</dbReference>
<evidence type="ECO:0000256" key="18">
    <source>
        <dbReference type="PROSITE-ProRule" id="PRU00043"/>
    </source>
</evidence>
<keyword evidence="9" id="KW-0479">Metal-binding</keyword>
<dbReference type="GO" id="GO:0008013">
    <property type="term" value="F:beta-catenin binding"/>
    <property type="evidence" value="ECO:0007669"/>
    <property type="project" value="TreeGrafter"/>
</dbReference>
<dbReference type="GO" id="GO:0005509">
    <property type="term" value="F:calcium ion binding"/>
    <property type="evidence" value="ECO:0007669"/>
    <property type="project" value="UniProtKB-UniRule"/>
</dbReference>
<keyword evidence="6" id="KW-0963">Cytoplasm</keyword>
<dbReference type="FunFam" id="2.60.40.60:FF:000011">
    <property type="entry name" value="Cadherin 1"/>
    <property type="match status" value="1"/>
</dbReference>
<dbReference type="InterPro" id="IPR020894">
    <property type="entry name" value="Cadherin_CS"/>
</dbReference>
<dbReference type="Proteomes" id="UP000694392">
    <property type="component" value="Unplaced"/>
</dbReference>
<dbReference type="Pfam" id="PF08758">
    <property type="entry name" value="Cadherin_pro"/>
    <property type="match status" value="1"/>
</dbReference>
<evidence type="ECO:0000259" key="19">
    <source>
        <dbReference type="PROSITE" id="PS50268"/>
    </source>
</evidence>
<dbReference type="GeneTree" id="ENSGT00940000155218"/>
<dbReference type="Gene3D" id="2.60.40.60">
    <property type="entry name" value="Cadherins"/>
    <property type="match status" value="2"/>
</dbReference>
<evidence type="ECO:0000256" key="11">
    <source>
        <dbReference type="ARBA" id="ARBA00022737"/>
    </source>
</evidence>
<dbReference type="SUPFAM" id="SSF49313">
    <property type="entry name" value="Cadherin-like"/>
    <property type="match status" value="2"/>
</dbReference>
<evidence type="ECO:0000256" key="7">
    <source>
        <dbReference type="ARBA" id="ARBA00022622"/>
    </source>
</evidence>
<proteinExistence type="predicted"/>
<keyword evidence="13" id="KW-0130">Cell adhesion</keyword>
<evidence type="ECO:0000256" key="3">
    <source>
        <dbReference type="ARBA" id="ARBA00011555"/>
    </source>
</evidence>
<keyword evidence="15" id="KW-0325">Glycoprotein</keyword>
<dbReference type="SMART" id="SM00112">
    <property type="entry name" value="CA"/>
    <property type="match status" value="1"/>
</dbReference>